<name>A0A840WFJ9_9ACTN</name>
<organism evidence="2 3">
    <name type="scientific">Micromonospora parathelypteridis</name>
    <dbReference type="NCBI Taxonomy" id="1839617"/>
    <lineage>
        <taxon>Bacteria</taxon>
        <taxon>Bacillati</taxon>
        <taxon>Actinomycetota</taxon>
        <taxon>Actinomycetes</taxon>
        <taxon>Micromonosporales</taxon>
        <taxon>Micromonosporaceae</taxon>
        <taxon>Micromonospora</taxon>
    </lineage>
</organism>
<dbReference type="RefSeq" id="WP_184187713.1">
    <property type="nucleotide sequence ID" value="NZ_BMNF01000006.1"/>
</dbReference>
<dbReference type="InterPro" id="IPR006311">
    <property type="entry name" value="TAT_signal"/>
</dbReference>
<evidence type="ECO:0000256" key="1">
    <source>
        <dbReference type="SAM" id="SignalP"/>
    </source>
</evidence>
<keyword evidence="1" id="KW-0732">Signal</keyword>
<gene>
    <name evidence="2" type="ORF">HNR20_006296</name>
</gene>
<dbReference type="EMBL" id="JACHDP010000001">
    <property type="protein sequence ID" value="MBB5481791.1"/>
    <property type="molecule type" value="Genomic_DNA"/>
</dbReference>
<proteinExistence type="predicted"/>
<evidence type="ECO:0000313" key="2">
    <source>
        <dbReference type="EMBL" id="MBB5481791.1"/>
    </source>
</evidence>
<dbReference type="AlphaFoldDB" id="A0A840WFJ9"/>
<feature type="signal peptide" evidence="1">
    <location>
        <begin position="1"/>
        <end position="32"/>
    </location>
</feature>
<evidence type="ECO:0000313" key="3">
    <source>
        <dbReference type="Proteomes" id="UP000586947"/>
    </source>
</evidence>
<dbReference type="PROSITE" id="PS51318">
    <property type="entry name" value="TAT"/>
    <property type="match status" value="1"/>
</dbReference>
<accession>A0A840WFJ9</accession>
<evidence type="ECO:0008006" key="4">
    <source>
        <dbReference type="Google" id="ProtNLM"/>
    </source>
</evidence>
<comment type="caution">
    <text evidence="2">The sequence shown here is derived from an EMBL/GenBank/DDBJ whole genome shotgun (WGS) entry which is preliminary data.</text>
</comment>
<protein>
    <recommendedName>
        <fullName evidence="4">Secreted protein</fullName>
    </recommendedName>
</protein>
<feature type="chain" id="PRO_5032797200" description="Secreted protein" evidence="1">
    <location>
        <begin position="33"/>
        <end position="150"/>
    </location>
</feature>
<dbReference type="Proteomes" id="UP000586947">
    <property type="component" value="Unassembled WGS sequence"/>
</dbReference>
<sequence>MTNRLIRRVSAVALAAVLGGGAALAGASPAQASGCYTGTGTVASPKGGAGATARATLCVNSAGYAWLDTNSTNTVTDRQADGYAARVYVYWAQQYSGAIAVDDTSNSGSVPLYWESNRGTPYLWTEVYVCMGFSRPDDYNGRCASVVYGS</sequence>
<reference evidence="2 3" key="1">
    <citation type="submission" date="2020-08" db="EMBL/GenBank/DDBJ databases">
        <title>Sequencing the genomes of 1000 actinobacteria strains.</title>
        <authorList>
            <person name="Klenk H.-P."/>
        </authorList>
    </citation>
    <scope>NUCLEOTIDE SEQUENCE [LARGE SCALE GENOMIC DNA]</scope>
    <source>
        <strain evidence="2 3">DSM 103125</strain>
    </source>
</reference>
<keyword evidence="3" id="KW-1185">Reference proteome</keyword>